<organism evidence="1 2">
    <name type="scientific">Brevundimonas variabilis</name>
    <dbReference type="NCBI Taxonomy" id="74312"/>
    <lineage>
        <taxon>Bacteria</taxon>
        <taxon>Pseudomonadati</taxon>
        <taxon>Pseudomonadota</taxon>
        <taxon>Alphaproteobacteria</taxon>
        <taxon>Caulobacterales</taxon>
        <taxon>Caulobacteraceae</taxon>
        <taxon>Brevundimonas</taxon>
    </lineage>
</organism>
<protein>
    <recommendedName>
        <fullName evidence="3">Polysaccharide biosynthesis protein GumN</fullName>
    </recommendedName>
</protein>
<dbReference type="AlphaFoldDB" id="A0A7W9CJL3"/>
<evidence type="ECO:0008006" key="3">
    <source>
        <dbReference type="Google" id="ProtNLM"/>
    </source>
</evidence>
<keyword evidence="2" id="KW-1185">Reference proteome</keyword>
<proteinExistence type="predicted"/>
<dbReference type="RefSeq" id="WP_183213599.1">
    <property type="nucleotide sequence ID" value="NZ_JACHOR010000003.1"/>
</dbReference>
<evidence type="ECO:0000313" key="2">
    <source>
        <dbReference type="Proteomes" id="UP000545037"/>
    </source>
</evidence>
<dbReference type="Proteomes" id="UP000545037">
    <property type="component" value="Unassembled WGS sequence"/>
</dbReference>
<gene>
    <name evidence="1" type="ORF">GGR13_002265</name>
</gene>
<dbReference type="InterPro" id="IPR002816">
    <property type="entry name" value="TraB/PrgY/GumN_fam"/>
</dbReference>
<dbReference type="Pfam" id="PF01963">
    <property type="entry name" value="TraB_PrgY_gumN"/>
    <property type="match status" value="1"/>
</dbReference>
<reference evidence="1 2" key="1">
    <citation type="submission" date="2020-08" db="EMBL/GenBank/DDBJ databases">
        <title>Genomic Encyclopedia of Type Strains, Phase IV (KMG-IV): sequencing the most valuable type-strain genomes for metagenomic binning, comparative biology and taxonomic classification.</title>
        <authorList>
            <person name="Goeker M."/>
        </authorList>
    </citation>
    <scope>NUCLEOTIDE SEQUENCE [LARGE SCALE GENOMIC DNA]</scope>
    <source>
        <strain evidence="1 2">DSM 4737</strain>
    </source>
</reference>
<dbReference type="EMBL" id="JACHOR010000003">
    <property type="protein sequence ID" value="MBB5746661.1"/>
    <property type="molecule type" value="Genomic_DNA"/>
</dbReference>
<name>A0A7W9CJL3_9CAUL</name>
<evidence type="ECO:0000313" key="1">
    <source>
        <dbReference type="EMBL" id="MBB5746661.1"/>
    </source>
</evidence>
<sequence length="303" mass="32627">MTVPTAVRAQDADPQVDTVDEIVVEARRSGAPIWEVTRNGATVLLVGEINGVPEATPWSASALEAATARSQRVMSGIGVQGSFRDIMRLMWRMRTWTSLPGETTSADYLAPQWQARLDAIEDRVGEDYSRKSFLITAGDLLRDGAGYGRNSADDAGDVVRRAARKARVRVRSVEAEARGDQLVDDLLTAPPESRLTCMHAAIEAAEAGPDAVLARGRAWTRFEVTAVMASPVQKALEVCWPWGDPRLGPQLKTAWTAAIEEALTETGVTMAVAPLGLLAEAGGVLDRLEAQGAVIEGPEWKAR</sequence>
<accession>A0A7W9CJL3</accession>
<comment type="caution">
    <text evidence="1">The sequence shown here is derived from an EMBL/GenBank/DDBJ whole genome shotgun (WGS) entry which is preliminary data.</text>
</comment>
<dbReference type="CDD" id="cd14788">
    <property type="entry name" value="GumN"/>
    <property type="match status" value="1"/>
</dbReference>